<sequence>MNSAKQVEGLKQRLLELSDRVVAAPGEQEVFQTFPQRLDKVEMRGIGRQVA</sequence>
<organism evidence="1">
    <name type="scientific">uncultured Chloroflexia bacterium</name>
    <dbReference type="NCBI Taxonomy" id="1672391"/>
    <lineage>
        <taxon>Bacteria</taxon>
        <taxon>Bacillati</taxon>
        <taxon>Chloroflexota</taxon>
        <taxon>Chloroflexia</taxon>
        <taxon>environmental samples</taxon>
    </lineage>
</organism>
<protein>
    <submittedName>
        <fullName evidence="1">Uncharacterized protein</fullName>
    </submittedName>
</protein>
<dbReference type="AlphaFoldDB" id="A0A6J4JDF3"/>
<accession>A0A6J4JDF3</accession>
<gene>
    <name evidence="1" type="ORF">AVDCRST_MAG93-2810</name>
</gene>
<reference evidence="1" key="1">
    <citation type="submission" date="2020-02" db="EMBL/GenBank/DDBJ databases">
        <authorList>
            <person name="Meier V. D."/>
        </authorList>
    </citation>
    <scope>NUCLEOTIDE SEQUENCE</scope>
    <source>
        <strain evidence="1">AVDCRST_MAG93</strain>
    </source>
</reference>
<name>A0A6J4JDF3_9CHLR</name>
<evidence type="ECO:0000313" key="1">
    <source>
        <dbReference type="EMBL" id="CAA9274455.1"/>
    </source>
</evidence>
<dbReference type="EMBL" id="CADCTR010000964">
    <property type="protein sequence ID" value="CAA9274455.1"/>
    <property type="molecule type" value="Genomic_DNA"/>
</dbReference>
<proteinExistence type="predicted"/>